<proteinExistence type="predicted"/>
<protein>
    <recommendedName>
        <fullName evidence="2">HEPN domain-containing protein</fullName>
    </recommendedName>
</protein>
<name>X1UQY5_9ZZZZ</name>
<evidence type="ECO:0008006" key="2">
    <source>
        <dbReference type="Google" id="ProtNLM"/>
    </source>
</evidence>
<gene>
    <name evidence="1" type="ORF">S12H4_52196</name>
</gene>
<accession>X1UQY5</accession>
<comment type="caution">
    <text evidence="1">The sequence shown here is derived from an EMBL/GenBank/DDBJ whole genome shotgun (WGS) entry which is preliminary data.</text>
</comment>
<feature type="non-terminal residue" evidence="1">
    <location>
        <position position="1"/>
    </location>
</feature>
<organism evidence="1">
    <name type="scientific">marine sediment metagenome</name>
    <dbReference type="NCBI Taxonomy" id="412755"/>
    <lineage>
        <taxon>unclassified sequences</taxon>
        <taxon>metagenomes</taxon>
        <taxon>ecological metagenomes</taxon>
    </lineage>
</organism>
<evidence type="ECO:0000313" key="1">
    <source>
        <dbReference type="EMBL" id="GAJ05982.1"/>
    </source>
</evidence>
<dbReference type="AlphaFoldDB" id="X1UQY5"/>
<reference evidence="1" key="1">
    <citation type="journal article" date="2014" name="Front. Microbiol.">
        <title>High frequency of phylogenetically diverse reductive dehalogenase-homologous genes in deep subseafloor sedimentary metagenomes.</title>
        <authorList>
            <person name="Kawai M."/>
            <person name="Futagami T."/>
            <person name="Toyoda A."/>
            <person name="Takaki Y."/>
            <person name="Nishi S."/>
            <person name="Hori S."/>
            <person name="Arai W."/>
            <person name="Tsubouchi T."/>
            <person name="Morono Y."/>
            <person name="Uchiyama I."/>
            <person name="Ito T."/>
            <person name="Fujiyama A."/>
            <person name="Inagaki F."/>
            <person name="Takami H."/>
        </authorList>
    </citation>
    <scope>NUCLEOTIDE SEQUENCE</scope>
    <source>
        <strain evidence="1">Expedition CK06-06</strain>
    </source>
</reference>
<sequence>GLNDENANYFIENSYDTLIELIRAKLFIDGFRSSGEGAHGAEISYMKNLGFSEEDIRFMNDLRYYRNGILYYGENFDADYASKVLLFLKEIYPRLVKLLEKR</sequence>
<dbReference type="EMBL" id="BARW01033085">
    <property type="protein sequence ID" value="GAJ05982.1"/>
    <property type="molecule type" value="Genomic_DNA"/>
</dbReference>